<dbReference type="STRING" id="1441469.A0A1Q5Q6L4"/>
<keyword evidence="2" id="KW-1185">Reference proteome</keyword>
<evidence type="ECO:0000313" key="1">
    <source>
        <dbReference type="EMBL" id="OKL55484.1"/>
    </source>
</evidence>
<protein>
    <recommendedName>
        <fullName evidence="3">EthD domain-containing protein</fullName>
    </recommendedName>
</protein>
<gene>
    <name evidence="1" type="ORF">UA08_09220</name>
</gene>
<sequence length="223" mass="26089">MASDTKGLLYVLVSPGELLSMEELHTWFHGQCTHNQPGLTLLNANIYEAADTQKPEWLAVYELESVHQAERWLYQLQPLSRFETVEARIYRLFSEKISPFYDATSAPNRVFRTVALQPGPELSEKNYNEWYEDEHIPLLSAVPGWLKSTRWELRKVLSFNQGTIQDGKRLSQHLAIHEWQSDQSFSTPEFKHATSTPWRNHIMPRLDKELGERRNFKPHARML</sequence>
<dbReference type="OrthoDB" id="2851338at2759"/>
<dbReference type="Proteomes" id="UP000214365">
    <property type="component" value="Unassembled WGS sequence"/>
</dbReference>
<reference evidence="1 2" key="1">
    <citation type="submission" date="2015-06" db="EMBL/GenBank/DDBJ databases">
        <title>Talaromyces atroroseus IBT 11181 draft genome.</title>
        <authorList>
            <person name="Rasmussen K.B."/>
            <person name="Rasmussen S."/>
            <person name="Petersen B."/>
            <person name="Sicheritz-Ponten T."/>
            <person name="Mortensen U.H."/>
            <person name="Thrane U."/>
        </authorList>
    </citation>
    <scope>NUCLEOTIDE SEQUENCE [LARGE SCALE GENOMIC DNA]</scope>
    <source>
        <strain evidence="1 2">IBT 11181</strain>
    </source>
</reference>
<dbReference type="GeneID" id="31008976"/>
<name>A0A1Q5Q6L4_TALAT</name>
<dbReference type="EMBL" id="LFMY01000020">
    <property type="protein sequence ID" value="OKL55484.1"/>
    <property type="molecule type" value="Genomic_DNA"/>
</dbReference>
<dbReference type="AlphaFoldDB" id="A0A1Q5Q6L4"/>
<organism evidence="1 2">
    <name type="scientific">Talaromyces atroroseus</name>
    <dbReference type="NCBI Taxonomy" id="1441469"/>
    <lineage>
        <taxon>Eukaryota</taxon>
        <taxon>Fungi</taxon>
        <taxon>Dikarya</taxon>
        <taxon>Ascomycota</taxon>
        <taxon>Pezizomycotina</taxon>
        <taxon>Eurotiomycetes</taxon>
        <taxon>Eurotiomycetidae</taxon>
        <taxon>Eurotiales</taxon>
        <taxon>Trichocomaceae</taxon>
        <taxon>Talaromyces</taxon>
        <taxon>Talaromyces sect. Trachyspermi</taxon>
    </lineage>
</organism>
<accession>A0A1Q5Q6L4</accession>
<comment type="caution">
    <text evidence="1">The sequence shown here is derived from an EMBL/GenBank/DDBJ whole genome shotgun (WGS) entry which is preliminary data.</text>
</comment>
<dbReference type="RefSeq" id="XP_020115605.1">
    <property type="nucleotide sequence ID" value="XM_020264204.1"/>
</dbReference>
<proteinExistence type="predicted"/>
<evidence type="ECO:0000313" key="2">
    <source>
        <dbReference type="Proteomes" id="UP000214365"/>
    </source>
</evidence>
<evidence type="ECO:0008006" key="3">
    <source>
        <dbReference type="Google" id="ProtNLM"/>
    </source>
</evidence>